<feature type="domain" description="DUF6534" evidence="2">
    <location>
        <begin position="209"/>
        <end position="294"/>
    </location>
</feature>
<feature type="transmembrane region" description="Helical" evidence="1">
    <location>
        <begin position="129"/>
        <end position="149"/>
    </location>
</feature>
<keyword evidence="1" id="KW-1133">Transmembrane helix</keyword>
<accession>A0AA39KGB7</accession>
<sequence>MPIGLAYLCAFFQVSHDDCQRYMYGRFFLFRTSKTTPDIMQPIPAGYPVEKLSGPLIVASLLHWGLFGSLSVQLYLYYLAFPKDRRFTKCLVYGVYIIEFVQMVLVTHDVFAVFGYGFGDIEALTRINFNWLTVPVISGVVAYVGQTFYAYRIFILSRSRIIPIFIACVSLTSSAAAIITGVYSFEAGNIIELDKRKIFITVGIWCGTSALCDIVIAICMTYHLMRRNTGLRQTRILVTKLVRLTIETGSVTAVVALLNLILFFAFRHQTFYTTPALIMPKLYANTIYMVLNSRIRILGGRETYLASTDISFTTALMQDTSSQSTQQMDRMQEQAPAVAISKEIFNNDNGMGQMNVSRGDSHASSELIFYQG</sequence>
<keyword evidence="1" id="KW-0812">Transmembrane</keyword>
<dbReference type="RefSeq" id="XP_060331582.1">
    <property type="nucleotide sequence ID" value="XM_060481689.1"/>
</dbReference>
<evidence type="ECO:0000256" key="1">
    <source>
        <dbReference type="SAM" id="Phobius"/>
    </source>
</evidence>
<comment type="caution">
    <text evidence="3">The sequence shown here is derived from an EMBL/GenBank/DDBJ whole genome shotgun (WGS) entry which is preliminary data.</text>
</comment>
<keyword evidence="4" id="KW-1185">Reference proteome</keyword>
<dbReference type="GeneID" id="85365237"/>
<protein>
    <recommendedName>
        <fullName evidence="2">DUF6534 domain-containing protein</fullName>
    </recommendedName>
</protein>
<dbReference type="PANTHER" id="PTHR40465">
    <property type="entry name" value="CHROMOSOME 1, WHOLE GENOME SHOTGUN SEQUENCE"/>
    <property type="match status" value="1"/>
</dbReference>
<dbReference type="Proteomes" id="UP001175211">
    <property type="component" value="Unassembled WGS sequence"/>
</dbReference>
<dbReference type="AlphaFoldDB" id="A0AA39KGB7"/>
<dbReference type="PANTHER" id="PTHR40465:SF1">
    <property type="entry name" value="DUF6534 DOMAIN-CONTAINING PROTEIN"/>
    <property type="match status" value="1"/>
</dbReference>
<evidence type="ECO:0000313" key="4">
    <source>
        <dbReference type="Proteomes" id="UP001175211"/>
    </source>
</evidence>
<evidence type="ECO:0000313" key="3">
    <source>
        <dbReference type="EMBL" id="KAK0459356.1"/>
    </source>
</evidence>
<proteinExistence type="predicted"/>
<name>A0AA39KGB7_ARMTA</name>
<feature type="transmembrane region" description="Helical" evidence="1">
    <location>
        <begin position="244"/>
        <end position="266"/>
    </location>
</feature>
<dbReference type="EMBL" id="JAUEPS010000015">
    <property type="protein sequence ID" value="KAK0459356.1"/>
    <property type="molecule type" value="Genomic_DNA"/>
</dbReference>
<reference evidence="3" key="1">
    <citation type="submission" date="2023-06" db="EMBL/GenBank/DDBJ databases">
        <authorList>
            <consortium name="Lawrence Berkeley National Laboratory"/>
            <person name="Ahrendt S."/>
            <person name="Sahu N."/>
            <person name="Indic B."/>
            <person name="Wong-Bajracharya J."/>
            <person name="Merenyi Z."/>
            <person name="Ke H.-M."/>
            <person name="Monk M."/>
            <person name="Kocsube S."/>
            <person name="Drula E."/>
            <person name="Lipzen A."/>
            <person name="Balint B."/>
            <person name="Henrissat B."/>
            <person name="Andreopoulos B."/>
            <person name="Martin F.M."/>
            <person name="Harder C.B."/>
            <person name="Rigling D."/>
            <person name="Ford K.L."/>
            <person name="Foster G.D."/>
            <person name="Pangilinan J."/>
            <person name="Papanicolaou A."/>
            <person name="Barry K."/>
            <person name="LaButti K."/>
            <person name="Viragh M."/>
            <person name="Koriabine M."/>
            <person name="Yan M."/>
            <person name="Riley R."/>
            <person name="Champramary S."/>
            <person name="Plett K.L."/>
            <person name="Tsai I.J."/>
            <person name="Slot J."/>
            <person name="Sipos G."/>
            <person name="Plett J."/>
            <person name="Nagy L.G."/>
            <person name="Grigoriev I.V."/>
        </authorList>
    </citation>
    <scope>NUCLEOTIDE SEQUENCE</scope>
    <source>
        <strain evidence="3">CCBAS 213</strain>
    </source>
</reference>
<gene>
    <name evidence="3" type="ORF">EV420DRAFT_317296</name>
</gene>
<evidence type="ECO:0000259" key="2">
    <source>
        <dbReference type="Pfam" id="PF20152"/>
    </source>
</evidence>
<organism evidence="3 4">
    <name type="scientific">Armillaria tabescens</name>
    <name type="common">Ringless honey mushroom</name>
    <name type="synonym">Agaricus tabescens</name>
    <dbReference type="NCBI Taxonomy" id="1929756"/>
    <lineage>
        <taxon>Eukaryota</taxon>
        <taxon>Fungi</taxon>
        <taxon>Dikarya</taxon>
        <taxon>Basidiomycota</taxon>
        <taxon>Agaricomycotina</taxon>
        <taxon>Agaricomycetes</taxon>
        <taxon>Agaricomycetidae</taxon>
        <taxon>Agaricales</taxon>
        <taxon>Marasmiineae</taxon>
        <taxon>Physalacriaceae</taxon>
        <taxon>Desarmillaria</taxon>
    </lineage>
</organism>
<feature type="transmembrane region" description="Helical" evidence="1">
    <location>
        <begin position="90"/>
        <end position="117"/>
    </location>
</feature>
<dbReference type="InterPro" id="IPR045339">
    <property type="entry name" value="DUF6534"/>
</dbReference>
<feature type="transmembrane region" description="Helical" evidence="1">
    <location>
        <begin position="198"/>
        <end position="224"/>
    </location>
</feature>
<feature type="transmembrane region" description="Helical" evidence="1">
    <location>
        <begin position="56"/>
        <end position="78"/>
    </location>
</feature>
<dbReference type="Pfam" id="PF20152">
    <property type="entry name" value="DUF6534"/>
    <property type="match status" value="1"/>
</dbReference>
<keyword evidence="1" id="KW-0472">Membrane</keyword>
<feature type="transmembrane region" description="Helical" evidence="1">
    <location>
        <begin position="161"/>
        <end position="183"/>
    </location>
</feature>